<protein>
    <submittedName>
        <fullName evidence="3">Uncharacterized protein</fullName>
    </submittedName>
</protein>
<feature type="chain" id="PRO_5041344095" evidence="2">
    <location>
        <begin position="18"/>
        <end position="145"/>
    </location>
</feature>
<accession>A0AA36HBD3</accession>
<gene>
    <name evidence="3" type="ORF">CYNAS_LOCUS19649</name>
</gene>
<name>A0AA36HBD3_CYLNA</name>
<proteinExistence type="predicted"/>
<keyword evidence="2" id="KW-0732">Signal</keyword>
<dbReference type="AlphaFoldDB" id="A0AA36HBD3"/>
<evidence type="ECO:0000256" key="1">
    <source>
        <dbReference type="SAM" id="Coils"/>
    </source>
</evidence>
<evidence type="ECO:0000256" key="2">
    <source>
        <dbReference type="SAM" id="SignalP"/>
    </source>
</evidence>
<dbReference type="Proteomes" id="UP001176961">
    <property type="component" value="Unassembled WGS sequence"/>
</dbReference>
<keyword evidence="1" id="KW-0175">Coiled coil</keyword>
<evidence type="ECO:0000313" key="3">
    <source>
        <dbReference type="EMBL" id="CAJ0607666.1"/>
    </source>
</evidence>
<sequence length="145" mass="16753">MQAALLVILIGVWIVSAVYDPVFVDELRSLVKHKSDRNLLKALRDNGHLNRTTKEEILKVILKIQNEETKGAYATAVERTKQRRKAQYDKVLSKAGANQAVKDFLEQAEKIENDMTITDDDARKKVNKLKRKLTRKQRKLVERLQ</sequence>
<keyword evidence="4" id="KW-1185">Reference proteome</keyword>
<feature type="coiled-coil region" evidence="1">
    <location>
        <begin position="94"/>
        <end position="139"/>
    </location>
</feature>
<reference evidence="3" key="1">
    <citation type="submission" date="2023-07" db="EMBL/GenBank/DDBJ databases">
        <authorList>
            <consortium name="CYATHOMIX"/>
        </authorList>
    </citation>
    <scope>NUCLEOTIDE SEQUENCE</scope>
    <source>
        <strain evidence="3">N/A</strain>
    </source>
</reference>
<organism evidence="3 4">
    <name type="scientific">Cylicocyclus nassatus</name>
    <name type="common">Nematode worm</name>
    <dbReference type="NCBI Taxonomy" id="53992"/>
    <lineage>
        <taxon>Eukaryota</taxon>
        <taxon>Metazoa</taxon>
        <taxon>Ecdysozoa</taxon>
        <taxon>Nematoda</taxon>
        <taxon>Chromadorea</taxon>
        <taxon>Rhabditida</taxon>
        <taxon>Rhabditina</taxon>
        <taxon>Rhabditomorpha</taxon>
        <taxon>Strongyloidea</taxon>
        <taxon>Strongylidae</taxon>
        <taxon>Cylicocyclus</taxon>
    </lineage>
</organism>
<comment type="caution">
    <text evidence="3">The sequence shown here is derived from an EMBL/GenBank/DDBJ whole genome shotgun (WGS) entry which is preliminary data.</text>
</comment>
<dbReference type="EMBL" id="CATQJL010000316">
    <property type="protein sequence ID" value="CAJ0607666.1"/>
    <property type="molecule type" value="Genomic_DNA"/>
</dbReference>
<feature type="signal peptide" evidence="2">
    <location>
        <begin position="1"/>
        <end position="17"/>
    </location>
</feature>
<evidence type="ECO:0000313" key="4">
    <source>
        <dbReference type="Proteomes" id="UP001176961"/>
    </source>
</evidence>